<name>A0AA39QUZ1_9LECA</name>
<dbReference type="PROSITE" id="PS50157">
    <property type="entry name" value="ZINC_FINGER_C2H2_2"/>
    <property type="match status" value="1"/>
</dbReference>
<dbReference type="Gene3D" id="3.30.160.60">
    <property type="entry name" value="Classic Zinc Finger"/>
    <property type="match status" value="1"/>
</dbReference>
<sequence length="215" mass="23696">MDPWTPNTPLSLAELGPEPHYNGHFWDPYSNFTEANGFQANHNILLAQGYPYGSYLAATPYDPRFEAYPPTNVSTTGMAPYATMPYDPALQTYPPANVLTPGLAPCNTPYETGTLFAQGHAFAATTRTTTTPNPTPTNNSNPNNSSNPSTAGKHKVSKRRSICTTCGRDFSRASDMQRHAKKHGVSKYFQCTVEGCEYAGSYRKDKLEQHVRNVH</sequence>
<dbReference type="SUPFAM" id="SSF57667">
    <property type="entry name" value="beta-beta-alpha zinc fingers"/>
    <property type="match status" value="1"/>
</dbReference>
<keyword evidence="5" id="KW-1185">Reference proteome</keyword>
<dbReference type="SMART" id="SM00355">
    <property type="entry name" value="ZnF_C2H2"/>
    <property type="match status" value="2"/>
</dbReference>
<evidence type="ECO:0000256" key="2">
    <source>
        <dbReference type="SAM" id="MobiDB-lite"/>
    </source>
</evidence>
<dbReference type="AlphaFoldDB" id="A0AA39QUZ1"/>
<dbReference type="GO" id="GO:0008270">
    <property type="term" value="F:zinc ion binding"/>
    <property type="evidence" value="ECO:0007669"/>
    <property type="project" value="UniProtKB-KW"/>
</dbReference>
<dbReference type="EMBL" id="JAFEKC020000019">
    <property type="protein sequence ID" value="KAK0508906.1"/>
    <property type="molecule type" value="Genomic_DNA"/>
</dbReference>
<protein>
    <recommendedName>
        <fullName evidence="3">C2H2-type domain-containing protein</fullName>
    </recommendedName>
</protein>
<feature type="region of interest" description="Disordered" evidence="2">
    <location>
        <begin position="126"/>
        <end position="159"/>
    </location>
</feature>
<evidence type="ECO:0000313" key="5">
    <source>
        <dbReference type="Proteomes" id="UP001166286"/>
    </source>
</evidence>
<feature type="compositionally biased region" description="Low complexity" evidence="2">
    <location>
        <begin position="126"/>
        <end position="150"/>
    </location>
</feature>
<dbReference type="InterPro" id="IPR036236">
    <property type="entry name" value="Znf_C2H2_sf"/>
</dbReference>
<evidence type="ECO:0000256" key="1">
    <source>
        <dbReference type="PROSITE-ProRule" id="PRU00042"/>
    </source>
</evidence>
<gene>
    <name evidence="4" type="ORF">JMJ35_008277</name>
</gene>
<accession>A0AA39QUZ1</accession>
<reference evidence="4" key="1">
    <citation type="submission" date="2023-03" db="EMBL/GenBank/DDBJ databases">
        <title>Complete genome of Cladonia borealis.</title>
        <authorList>
            <person name="Park H."/>
        </authorList>
    </citation>
    <scope>NUCLEOTIDE SEQUENCE</scope>
    <source>
        <strain evidence="4">ANT050790</strain>
    </source>
</reference>
<keyword evidence="1" id="KW-0863">Zinc-finger</keyword>
<keyword evidence="1" id="KW-0479">Metal-binding</keyword>
<dbReference type="PROSITE" id="PS00028">
    <property type="entry name" value="ZINC_FINGER_C2H2_1"/>
    <property type="match status" value="1"/>
</dbReference>
<keyword evidence="1" id="KW-0862">Zinc</keyword>
<proteinExistence type="predicted"/>
<feature type="domain" description="C2H2-type" evidence="3">
    <location>
        <begin position="161"/>
        <end position="188"/>
    </location>
</feature>
<organism evidence="4 5">
    <name type="scientific">Cladonia borealis</name>
    <dbReference type="NCBI Taxonomy" id="184061"/>
    <lineage>
        <taxon>Eukaryota</taxon>
        <taxon>Fungi</taxon>
        <taxon>Dikarya</taxon>
        <taxon>Ascomycota</taxon>
        <taxon>Pezizomycotina</taxon>
        <taxon>Lecanoromycetes</taxon>
        <taxon>OSLEUM clade</taxon>
        <taxon>Lecanoromycetidae</taxon>
        <taxon>Lecanorales</taxon>
        <taxon>Lecanorineae</taxon>
        <taxon>Cladoniaceae</taxon>
        <taxon>Cladonia</taxon>
    </lineage>
</organism>
<dbReference type="Proteomes" id="UP001166286">
    <property type="component" value="Unassembled WGS sequence"/>
</dbReference>
<evidence type="ECO:0000259" key="3">
    <source>
        <dbReference type="PROSITE" id="PS50157"/>
    </source>
</evidence>
<dbReference type="InterPro" id="IPR013087">
    <property type="entry name" value="Znf_C2H2_type"/>
</dbReference>
<comment type="caution">
    <text evidence="4">The sequence shown here is derived from an EMBL/GenBank/DDBJ whole genome shotgun (WGS) entry which is preliminary data.</text>
</comment>
<evidence type="ECO:0000313" key="4">
    <source>
        <dbReference type="EMBL" id="KAK0508906.1"/>
    </source>
</evidence>